<gene>
    <name evidence="1" type="ORF">G0P99_17305</name>
</gene>
<sequence>MAQFSVEIIRRPGSLLGGNQHAEVEKLTGLSRSTIYALMADGKFPRPVRLTAKAVAWPESKIREWLNARQEA</sequence>
<dbReference type="AlphaFoldDB" id="A0A6B2NTF1"/>
<dbReference type="PANTHER" id="PTHR36154">
    <property type="entry name" value="DNA-BINDING TRANSCRIPTIONAL ACTIVATOR ALPA"/>
    <property type="match status" value="1"/>
</dbReference>
<dbReference type="EMBL" id="JAAGOX010000041">
    <property type="protein sequence ID" value="NDW46708.1"/>
    <property type="molecule type" value="Genomic_DNA"/>
</dbReference>
<dbReference type="InterPro" id="IPR010260">
    <property type="entry name" value="AlpA"/>
</dbReference>
<organism evidence="1">
    <name type="scientific">Ruegeria sp. PrR005</name>
    <dbReference type="NCBI Taxonomy" id="2706882"/>
    <lineage>
        <taxon>Bacteria</taxon>
        <taxon>Pseudomonadati</taxon>
        <taxon>Pseudomonadota</taxon>
        <taxon>Alphaproteobacteria</taxon>
        <taxon>Rhodobacterales</taxon>
        <taxon>Roseobacteraceae</taxon>
        <taxon>Ruegeria</taxon>
    </lineage>
</organism>
<name>A0A6B2NTF1_9RHOB</name>
<protein>
    <submittedName>
        <fullName evidence="1">AlpA family transcriptional regulator</fullName>
    </submittedName>
</protein>
<reference evidence="1" key="1">
    <citation type="submission" date="2020-02" db="EMBL/GenBank/DDBJ databases">
        <title>Delineation of the pyrene-degrading pathway in Roseobacter clade bacteria by genomic analysis.</title>
        <authorList>
            <person name="Zhou H."/>
            <person name="Wang H."/>
        </authorList>
    </citation>
    <scope>NUCLEOTIDE SEQUENCE</scope>
    <source>
        <strain evidence="1">PrR005</strain>
    </source>
</reference>
<dbReference type="InterPro" id="IPR052931">
    <property type="entry name" value="Prophage_regulatory_activator"/>
</dbReference>
<proteinExistence type="predicted"/>
<accession>A0A6B2NTF1</accession>
<dbReference type="Gene3D" id="1.10.238.160">
    <property type="match status" value="1"/>
</dbReference>
<evidence type="ECO:0000313" key="1">
    <source>
        <dbReference type="EMBL" id="NDW46708.1"/>
    </source>
</evidence>
<dbReference type="PANTHER" id="PTHR36154:SF1">
    <property type="entry name" value="DNA-BINDING TRANSCRIPTIONAL ACTIVATOR ALPA"/>
    <property type="match status" value="1"/>
</dbReference>
<comment type="caution">
    <text evidence="1">The sequence shown here is derived from an EMBL/GenBank/DDBJ whole genome shotgun (WGS) entry which is preliminary data.</text>
</comment>
<dbReference type="Pfam" id="PF05930">
    <property type="entry name" value="Phage_AlpA"/>
    <property type="match status" value="1"/>
</dbReference>